<dbReference type="AlphaFoldDB" id="A0A0A9ARU4"/>
<reference evidence="1" key="2">
    <citation type="journal article" date="2015" name="Data Brief">
        <title>Shoot transcriptome of the giant reed, Arundo donax.</title>
        <authorList>
            <person name="Barrero R.A."/>
            <person name="Guerrero F.D."/>
            <person name="Moolhuijzen P."/>
            <person name="Goolsby J.A."/>
            <person name="Tidwell J."/>
            <person name="Bellgard S.E."/>
            <person name="Bellgard M.I."/>
        </authorList>
    </citation>
    <scope>NUCLEOTIDE SEQUENCE</scope>
    <source>
        <tissue evidence="1">Shoot tissue taken approximately 20 cm above the soil surface</tissue>
    </source>
</reference>
<evidence type="ECO:0000313" key="1">
    <source>
        <dbReference type="EMBL" id="JAD49817.1"/>
    </source>
</evidence>
<reference evidence="1" key="1">
    <citation type="submission" date="2014-09" db="EMBL/GenBank/DDBJ databases">
        <authorList>
            <person name="Magalhaes I.L.F."/>
            <person name="Oliveira U."/>
            <person name="Santos F.R."/>
            <person name="Vidigal T.H.D.A."/>
            <person name="Brescovit A.D."/>
            <person name="Santos A.J."/>
        </authorList>
    </citation>
    <scope>NUCLEOTIDE SEQUENCE</scope>
    <source>
        <tissue evidence="1">Shoot tissue taken approximately 20 cm above the soil surface</tissue>
    </source>
</reference>
<protein>
    <submittedName>
        <fullName evidence="1">Uncharacterized protein</fullName>
    </submittedName>
</protein>
<name>A0A0A9ARU4_ARUDO</name>
<dbReference type="EMBL" id="GBRH01248078">
    <property type="protein sequence ID" value="JAD49817.1"/>
    <property type="molecule type" value="Transcribed_RNA"/>
</dbReference>
<organism evidence="1">
    <name type="scientific">Arundo donax</name>
    <name type="common">Giant reed</name>
    <name type="synonym">Donax arundinaceus</name>
    <dbReference type="NCBI Taxonomy" id="35708"/>
    <lineage>
        <taxon>Eukaryota</taxon>
        <taxon>Viridiplantae</taxon>
        <taxon>Streptophyta</taxon>
        <taxon>Embryophyta</taxon>
        <taxon>Tracheophyta</taxon>
        <taxon>Spermatophyta</taxon>
        <taxon>Magnoliopsida</taxon>
        <taxon>Liliopsida</taxon>
        <taxon>Poales</taxon>
        <taxon>Poaceae</taxon>
        <taxon>PACMAD clade</taxon>
        <taxon>Arundinoideae</taxon>
        <taxon>Arundineae</taxon>
        <taxon>Arundo</taxon>
    </lineage>
</organism>
<accession>A0A0A9ARU4</accession>
<sequence>MLCRASLSAVQHLFSVASHTNILQ</sequence>
<proteinExistence type="predicted"/>